<dbReference type="STRING" id="1344003.SAMN05445060_4194"/>
<dbReference type="GO" id="GO:0008173">
    <property type="term" value="F:RNA methyltransferase activity"/>
    <property type="evidence" value="ECO:0007669"/>
    <property type="project" value="InterPro"/>
</dbReference>
<dbReference type="SMART" id="SM00967">
    <property type="entry name" value="SpoU_sub_bind"/>
    <property type="match status" value="1"/>
</dbReference>
<dbReference type="Pfam" id="PF00588">
    <property type="entry name" value="SpoU_methylase"/>
    <property type="match status" value="1"/>
</dbReference>
<dbReference type="Proteomes" id="UP000186218">
    <property type="component" value="Unassembled WGS sequence"/>
</dbReference>
<dbReference type="Pfam" id="PF22435">
    <property type="entry name" value="MRM3-like_sub_bind"/>
    <property type="match status" value="1"/>
</dbReference>
<protein>
    <submittedName>
        <fullName evidence="5">RNA methyltransferase, TrmH family</fullName>
    </submittedName>
</protein>
<feature type="domain" description="RNA 2-O ribose methyltransferase substrate binding" evidence="4">
    <location>
        <begin position="41"/>
        <end position="114"/>
    </location>
</feature>
<dbReference type="SUPFAM" id="SSF75217">
    <property type="entry name" value="alpha/beta knot"/>
    <property type="match status" value="1"/>
</dbReference>
<dbReference type="PANTHER" id="PTHR43191">
    <property type="entry name" value="RRNA METHYLTRANSFERASE 3"/>
    <property type="match status" value="1"/>
</dbReference>
<organism evidence="5 6">
    <name type="scientific">Williamsia sterculiae</name>
    <dbReference type="NCBI Taxonomy" id="1344003"/>
    <lineage>
        <taxon>Bacteria</taxon>
        <taxon>Bacillati</taxon>
        <taxon>Actinomycetota</taxon>
        <taxon>Actinomycetes</taxon>
        <taxon>Mycobacteriales</taxon>
        <taxon>Nocardiaceae</taxon>
        <taxon>Williamsia</taxon>
    </lineage>
</organism>
<dbReference type="RefSeq" id="WP_076482981.1">
    <property type="nucleotide sequence ID" value="NZ_FTNT01000018.1"/>
</dbReference>
<dbReference type="EMBL" id="FTNT01000018">
    <property type="protein sequence ID" value="SIS23879.1"/>
    <property type="molecule type" value="Genomic_DNA"/>
</dbReference>
<evidence type="ECO:0000259" key="4">
    <source>
        <dbReference type="SMART" id="SM00967"/>
    </source>
</evidence>
<dbReference type="InterPro" id="IPR053888">
    <property type="entry name" value="MRM3-like_sub_bind"/>
</dbReference>
<evidence type="ECO:0000256" key="3">
    <source>
        <dbReference type="ARBA" id="ARBA00022679"/>
    </source>
</evidence>
<dbReference type="Gene3D" id="3.30.1330.30">
    <property type="match status" value="1"/>
</dbReference>
<keyword evidence="3 5" id="KW-0808">Transferase</keyword>
<dbReference type="SUPFAM" id="SSF55315">
    <property type="entry name" value="L30e-like"/>
    <property type="match status" value="1"/>
</dbReference>
<dbReference type="InterPro" id="IPR001537">
    <property type="entry name" value="SpoU_MeTrfase"/>
</dbReference>
<name>A0A1N7HG83_9NOCA</name>
<dbReference type="PANTHER" id="PTHR43191:SF2">
    <property type="entry name" value="RRNA METHYLTRANSFERASE 3, MITOCHONDRIAL"/>
    <property type="match status" value="1"/>
</dbReference>
<dbReference type="GO" id="GO:0005737">
    <property type="term" value="C:cytoplasm"/>
    <property type="evidence" value="ECO:0007669"/>
    <property type="project" value="UniProtKB-ARBA"/>
</dbReference>
<evidence type="ECO:0000313" key="6">
    <source>
        <dbReference type="Proteomes" id="UP000186218"/>
    </source>
</evidence>
<dbReference type="CDD" id="cd18095">
    <property type="entry name" value="SpoU-like_rRNA-MTase"/>
    <property type="match status" value="1"/>
</dbReference>
<comment type="similarity">
    <text evidence="1">Belongs to the class IV-like SAM-binding methyltransferase superfamily. RNA methyltransferase TrmH family.</text>
</comment>
<reference evidence="5 6" key="1">
    <citation type="submission" date="2017-01" db="EMBL/GenBank/DDBJ databases">
        <authorList>
            <person name="Mah S.A."/>
            <person name="Swanson W.J."/>
            <person name="Moy G.W."/>
            <person name="Vacquier V.D."/>
        </authorList>
    </citation>
    <scope>NUCLEOTIDE SEQUENCE [LARGE SCALE GENOMIC DNA]</scope>
    <source>
        <strain evidence="5 6">CPCC 203464</strain>
    </source>
</reference>
<dbReference type="Gene3D" id="3.40.1280.10">
    <property type="match status" value="1"/>
</dbReference>
<dbReference type="InterPro" id="IPR051259">
    <property type="entry name" value="rRNA_Methyltransferase"/>
</dbReference>
<dbReference type="InterPro" id="IPR013123">
    <property type="entry name" value="SpoU_subst-bd"/>
</dbReference>
<keyword evidence="6" id="KW-1185">Reference proteome</keyword>
<dbReference type="AlphaFoldDB" id="A0A1N7HG83"/>
<proteinExistence type="inferred from homology"/>
<keyword evidence="2 5" id="KW-0489">Methyltransferase</keyword>
<evidence type="ECO:0000313" key="5">
    <source>
        <dbReference type="EMBL" id="SIS23879.1"/>
    </source>
</evidence>
<dbReference type="GO" id="GO:0003723">
    <property type="term" value="F:RNA binding"/>
    <property type="evidence" value="ECO:0007669"/>
    <property type="project" value="InterPro"/>
</dbReference>
<dbReference type="InterPro" id="IPR029064">
    <property type="entry name" value="Ribosomal_eL30-like_sf"/>
</dbReference>
<sequence>MTDAVSPRPATEPALTERSARVVAYAKLQRAAVRRREERFLAEGPNAVTAALDTGAAHAVLVAETAVERYRDLIARATDAGIPIRRLTDRAVAKVSDTATPAGVLAECSLLERPLEQVLAARPGVVMVPVEMSEPGNAGTLIRTADALGADAVVLVGDSVDPHNGKCVRASAGSVFHVPIARERDLTAAVAALRDTGLALLATSGAGELDLPDAAPVLAEPVAWLFGNEAHGLPEDLLAAADHRVRIPITGRAESLNLAAAASICMYATGRAHDGGARPTGR</sequence>
<evidence type="ECO:0000256" key="2">
    <source>
        <dbReference type="ARBA" id="ARBA00022603"/>
    </source>
</evidence>
<dbReference type="OrthoDB" id="9794400at2"/>
<accession>A0A1N7HG83</accession>
<gene>
    <name evidence="5" type="ORF">SAMN05445060_4194</name>
</gene>
<dbReference type="GO" id="GO:0032259">
    <property type="term" value="P:methylation"/>
    <property type="evidence" value="ECO:0007669"/>
    <property type="project" value="UniProtKB-KW"/>
</dbReference>
<dbReference type="InterPro" id="IPR029026">
    <property type="entry name" value="tRNA_m1G_MTases_N"/>
</dbReference>
<dbReference type="GO" id="GO:0006396">
    <property type="term" value="P:RNA processing"/>
    <property type="evidence" value="ECO:0007669"/>
    <property type="project" value="InterPro"/>
</dbReference>
<dbReference type="InterPro" id="IPR029028">
    <property type="entry name" value="Alpha/beta_knot_MTases"/>
</dbReference>
<evidence type="ECO:0000256" key="1">
    <source>
        <dbReference type="ARBA" id="ARBA00007228"/>
    </source>
</evidence>